<keyword evidence="3 8" id="KW-0436">Ligase</keyword>
<comment type="caution">
    <text evidence="9">The sequence shown here is derived from an EMBL/GenBank/DDBJ whole genome shotgun (WGS) entry which is preliminary data.</text>
</comment>
<evidence type="ECO:0000256" key="1">
    <source>
        <dbReference type="ARBA" id="ARBA00004990"/>
    </source>
</evidence>
<dbReference type="Gene3D" id="3.30.1300.10">
    <property type="entry name" value="Pantoate-beta-alanine ligase, C-terminal domain"/>
    <property type="match status" value="1"/>
</dbReference>
<evidence type="ECO:0000256" key="6">
    <source>
        <dbReference type="ARBA" id="ARBA00022840"/>
    </source>
</evidence>
<feature type="binding site" evidence="8">
    <location>
        <begin position="147"/>
        <end position="150"/>
    </location>
    <ligand>
        <name>ATP</name>
        <dbReference type="ChEBI" id="CHEBI:30616"/>
    </ligand>
</feature>
<gene>
    <name evidence="8 9" type="primary">panC</name>
    <name evidence="9" type="ORF">MOX91_02455</name>
</gene>
<comment type="subunit">
    <text evidence="8">Homodimer.</text>
</comment>
<evidence type="ECO:0000256" key="8">
    <source>
        <dbReference type="HAMAP-Rule" id="MF_00158"/>
    </source>
</evidence>
<protein>
    <recommendedName>
        <fullName evidence="8">Pantothenate synthetase</fullName>
        <shortName evidence="8">PS</shortName>
        <ecNumber evidence="8">6.3.2.1</ecNumber>
    </recommendedName>
    <alternativeName>
        <fullName evidence="8">Pantoate--beta-alanine ligase</fullName>
    </alternativeName>
    <alternativeName>
        <fullName evidence="8">Pantoate-activating enzyme</fullName>
    </alternativeName>
</protein>
<comment type="miscellaneous">
    <text evidence="8">The reaction proceeds by a bi uni uni bi ping pong mechanism.</text>
</comment>
<dbReference type="Pfam" id="PF02569">
    <property type="entry name" value="Pantoate_ligase"/>
    <property type="match status" value="1"/>
</dbReference>
<dbReference type="NCBIfam" id="TIGR00125">
    <property type="entry name" value="cyt_tran_rel"/>
    <property type="match status" value="1"/>
</dbReference>
<dbReference type="CDD" id="cd00560">
    <property type="entry name" value="PanC"/>
    <property type="match status" value="1"/>
</dbReference>
<feature type="binding site" evidence="8">
    <location>
        <position position="61"/>
    </location>
    <ligand>
        <name>beta-alanine</name>
        <dbReference type="ChEBI" id="CHEBI:57966"/>
    </ligand>
</feature>
<dbReference type="InterPro" id="IPR042176">
    <property type="entry name" value="Pantoate_ligase_C"/>
</dbReference>
<evidence type="ECO:0000313" key="10">
    <source>
        <dbReference type="Proteomes" id="UP001275932"/>
    </source>
</evidence>
<comment type="pathway">
    <text evidence="1 8">Cofactor biosynthesis; (R)-pantothenate biosynthesis; (R)-pantothenate from (R)-pantoate and beta-alanine: step 1/1.</text>
</comment>
<comment type="function">
    <text evidence="8">Catalyzes the condensation of pantoate with beta-alanine in an ATP-dependent reaction via a pantoyl-adenylate intermediate.</text>
</comment>
<dbReference type="Gene3D" id="3.40.50.620">
    <property type="entry name" value="HUPs"/>
    <property type="match status" value="1"/>
</dbReference>
<dbReference type="EC" id="6.3.2.1" evidence="8"/>
<keyword evidence="6 8" id="KW-0067">ATP-binding</keyword>
<evidence type="ECO:0000256" key="7">
    <source>
        <dbReference type="ARBA" id="ARBA00048258"/>
    </source>
</evidence>
<dbReference type="InterPro" id="IPR004821">
    <property type="entry name" value="Cyt_trans-like"/>
</dbReference>
<feature type="active site" description="Proton donor" evidence="8">
    <location>
        <position position="37"/>
    </location>
</feature>
<evidence type="ECO:0000256" key="5">
    <source>
        <dbReference type="ARBA" id="ARBA00022741"/>
    </source>
</evidence>
<feature type="binding site" evidence="8">
    <location>
        <position position="153"/>
    </location>
    <ligand>
        <name>(R)-pantoate</name>
        <dbReference type="ChEBI" id="CHEBI:15980"/>
    </ligand>
</feature>
<dbReference type="Proteomes" id="UP001275932">
    <property type="component" value="Unassembled WGS sequence"/>
</dbReference>
<evidence type="ECO:0000256" key="3">
    <source>
        <dbReference type="ARBA" id="ARBA00022598"/>
    </source>
</evidence>
<feature type="binding site" evidence="8">
    <location>
        <position position="61"/>
    </location>
    <ligand>
        <name>(R)-pantoate</name>
        <dbReference type="ChEBI" id="CHEBI:15980"/>
    </ligand>
</feature>
<dbReference type="NCBIfam" id="TIGR00018">
    <property type="entry name" value="panC"/>
    <property type="match status" value="1"/>
</dbReference>
<dbReference type="PANTHER" id="PTHR21299:SF1">
    <property type="entry name" value="PANTOATE--BETA-ALANINE LIGASE"/>
    <property type="match status" value="1"/>
</dbReference>
<name>A0ABU4WEQ6_9BACT</name>
<reference evidence="9 10" key="1">
    <citation type="submission" date="2022-03" db="EMBL/GenBank/DDBJ databases">
        <title>Novel taxa within the pig intestine.</title>
        <authorList>
            <person name="Wylensek D."/>
            <person name="Bishof K."/>
            <person name="Afrizal A."/>
            <person name="Clavel T."/>
        </authorList>
    </citation>
    <scope>NUCLEOTIDE SEQUENCE [LARGE SCALE GENOMIC DNA]</scope>
    <source>
        <strain evidence="9 10">CLA-KB-P66</strain>
    </source>
</reference>
<dbReference type="InterPro" id="IPR003721">
    <property type="entry name" value="Pantoate_ligase"/>
</dbReference>
<proteinExistence type="inferred from homology"/>
<accession>A0ABU4WEQ6</accession>
<organism evidence="9 10">
    <name type="scientific">Intestinicryptomonas porci</name>
    <dbReference type="NCBI Taxonomy" id="2926320"/>
    <lineage>
        <taxon>Bacteria</taxon>
        <taxon>Pseudomonadati</taxon>
        <taxon>Verrucomicrobiota</taxon>
        <taxon>Opitutia</taxon>
        <taxon>Opitutales</taxon>
        <taxon>Intestinicryptomonaceae</taxon>
        <taxon>Intestinicryptomonas</taxon>
    </lineage>
</organism>
<comment type="similarity">
    <text evidence="2 8">Belongs to the pantothenate synthetase family.</text>
</comment>
<keyword evidence="8" id="KW-0963">Cytoplasm</keyword>
<evidence type="ECO:0000256" key="4">
    <source>
        <dbReference type="ARBA" id="ARBA00022655"/>
    </source>
</evidence>
<sequence length="280" mass="30957">MKIIQTPQEMSAFSAQMRRENKKIALVPTMGALHEGHLSLIDIAKKNSDITVVSIFVNPTQFGPNEDFSAYPRQLEEDAKACEGRGVDVVFAPLASSIYKKDASTCVVEEEISANLCGKSRPTHFRGVTTVVAILFNIVKPDVAVFGEKDAQQVSVIKRMVRDLFMDVEIIRAPLVRQENGLALSSRNKYLHGMQLETACRLSESLKVGKAMVEEGCRNIDRVKAAIVNSLAKSSRIRVIYVEIVDAETSLPVKELVPGKCRAAIAVWLDQTRLIDNMVL</sequence>
<keyword evidence="5 8" id="KW-0547">Nucleotide-binding</keyword>
<dbReference type="InterPro" id="IPR014729">
    <property type="entry name" value="Rossmann-like_a/b/a_fold"/>
</dbReference>
<feature type="binding site" evidence="8">
    <location>
        <begin position="184"/>
        <end position="187"/>
    </location>
    <ligand>
        <name>ATP</name>
        <dbReference type="ChEBI" id="CHEBI:30616"/>
    </ligand>
</feature>
<evidence type="ECO:0000256" key="2">
    <source>
        <dbReference type="ARBA" id="ARBA00009256"/>
    </source>
</evidence>
<keyword evidence="10" id="KW-1185">Reference proteome</keyword>
<dbReference type="EMBL" id="JALBUT010000002">
    <property type="protein sequence ID" value="MDX8415042.1"/>
    <property type="molecule type" value="Genomic_DNA"/>
</dbReference>
<dbReference type="GO" id="GO:0016874">
    <property type="term" value="F:ligase activity"/>
    <property type="evidence" value="ECO:0007669"/>
    <property type="project" value="UniProtKB-KW"/>
</dbReference>
<dbReference type="SUPFAM" id="SSF52374">
    <property type="entry name" value="Nucleotidylyl transferase"/>
    <property type="match status" value="1"/>
</dbReference>
<dbReference type="RefSeq" id="WP_370396486.1">
    <property type="nucleotide sequence ID" value="NZ_JALBUT010000002.1"/>
</dbReference>
<comment type="subcellular location">
    <subcellularLocation>
        <location evidence="8">Cytoplasm</location>
    </subcellularLocation>
</comment>
<evidence type="ECO:0000313" key="9">
    <source>
        <dbReference type="EMBL" id="MDX8415042.1"/>
    </source>
</evidence>
<comment type="catalytic activity">
    <reaction evidence="7 8">
        <text>(R)-pantoate + beta-alanine + ATP = (R)-pantothenate + AMP + diphosphate + H(+)</text>
        <dbReference type="Rhea" id="RHEA:10912"/>
        <dbReference type="ChEBI" id="CHEBI:15378"/>
        <dbReference type="ChEBI" id="CHEBI:15980"/>
        <dbReference type="ChEBI" id="CHEBI:29032"/>
        <dbReference type="ChEBI" id="CHEBI:30616"/>
        <dbReference type="ChEBI" id="CHEBI:33019"/>
        <dbReference type="ChEBI" id="CHEBI:57966"/>
        <dbReference type="ChEBI" id="CHEBI:456215"/>
        <dbReference type="EC" id="6.3.2.1"/>
    </reaction>
</comment>
<feature type="binding site" evidence="8">
    <location>
        <position position="176"/>
    </location>
    <ligand>
        <name>ATP</name>
        <dbReference type="ChEBI" id="CHEBI:30616"/>
    </ligand>
</feature>
<dbReference type="HAMAP" id="MF_00158">
    <property type="entry name" value="PanC"/>
    <property type="match status" value="1"/>
</dbReference>
<dbReference type="PANTHER" id="PTHR21299">
    <property type="entry name" value="CYTIDYLATE KINASE/PANTOATE-BETA-ALANINE LIGASE"/>
    <property type="match status" value="1"/>
</dbReference>
<feature type="binding site" evidence="8">
    <location>
        <begin position="30"/>
        <end position="37"/>
    </location>
    <ligand>
        <name>ATP</name>
        <dbReference type="ChEBI" id="CHEBI:30616"/>
    </ligand>
</feature>
<keyword evidence="4 8" id="KW-0566">Pantothenate biosynthesis</keyword>